<dbReference type="PANTHER" id="PTHR14740">
    <property type="entry name" value="CASPASE ACTIVITY AND APOPTOSIS INHIBITOR 1"/>
    <property type="match status" value="1"/>
</dbReference>
<dbReference type="GeneID" id="8233582"/>
<feature type="region of interest" description="Disordered" evidence="1">
    <location>
        <begin position="1"/>
        <end position="38"/>
    </location>
</feature>
<name>E0VQ08_PEDHC</name>
<feature type="compositionally biased region" description="Basic and acidic residues" evidence="1">
    <location>
        <begin position="209"/>
        <end position="218"/>
    </location>
</feature>
<feature type="compositionally biased region" description="Basic residues" evidence="1">
    <location>
        <begin position="12"/>
        <end position="21"/>
    </location>
</feature>
<dbReference type="RefSeq" id="XP_002428202.1">
    <property type="nucleotide sequence ID" value="XM_002428157.1"/>
</dbReference>
<feature type="compositionally biased region" description="Basic and acidic residues" evidence="1">
    <location>
        <begin position="162"/>
        <end position="177"/>
    </location>
</feature>
<proteinExistence type="predicted"/>
<feature type="compositionally biased region" description="Basic and acidic residues" evidence="1">
    <location>
        <begin position="446"/>
        <end position="463"/>
    </location>
</feature>
<dbReference type="Pfam" id="PF15335">
    <property type="entry name" value="CAAP1"/>
    <property type="match status" value="1"/>
</dbReference>
<evidence type="ECO:0000313" key="2">
    <source>
        <dbReference type="EMBL" id="EEB15464.1"/>
    </source>
</evidence>
<feature type="region of interest" description="Disordered" evidence="1">
    <location>
        <begin position="422"/>
        <end position="478"/>
    </location>
</feature>
<reference evidence="2" key="1">
    <citation type="submission" date="2007-04" db="EMBL/GenBank/DDBJ databases">
        <title>Annotation of Pediculus humanus corporis strain USDA.</title>
        <authorList>
            <person name="Kirkness E."/>
            <person name="Hannick L."/>
            <person name="Hass B."/>
            <person name="Bruggner R."/>
            <person name="Lawson D."/>
            <person name="Bidwell S."/>
            <person name="Joardar V."/>
            <person name="Caler E."/>
            <person name="Walenz B."/>
            <person name="Inman J."/>
            <person name="Schobel S."/>
            <person name="Galinsky K."/>
            <person name="Amedeo P."/>
            <person name="Strausberg R."/>
        </authorList>
    </citation>
    <scope>NUCLEOTIDE SEQUENCE</scope>
    <source>
        <strain evidence="2">USDA</strain>
    </source>
</reference>
<dbReference type="VEuPathDB" id="VectorBase:PHUM369810"/>
<feature type="region of interest" description="Disordered" evidence="1">
    <location>
        <begin position="207"/>
        <end position="230"/>
    </location>
</feature>
<dbReference type="OrthoDB" id="10064012at2759"/>
<feature type="compositionally biased region" description="Acidic residues" evidence="1">
    <location>
        <begin position="26"/>
        <end position="38"/>
    </location>
</feature>
<evidence type="ECO:0000313" key="4">
    <source>
        <dbReference type="Proteomes" id="UP000009046"/>
    </source>
</evidence>
<feature type="compositionally biased region" description="Polar residues" evidence="1">
    <location>
        <begin position="432"/>
        <end position="445"/>
    </location>
</feature>
<evidence type="ECO:0000256" key="1">
    <source>
        <dbReference type="SAM" id="MobiDB-lite"/>
    </source>
</evidence>
<gene>
    <name evidence="3" type="primary">8233582</name>
    <name evidence="2" type="ORF">Phum_PHUM369810</name>
</gene>
<dbReference type="InterPro" id="IPR038991">
    <property type="entry name" value="CAAP1"/>
</dbReference>
<feature type="region of interest" description="Disordered" evidence="1">
    <location>
        <begin position="254"/>
        <end position="280"/>
    </location>
</feature>
<sequence>MSVKSKNSVNKKDKKGKKEKKKKMEESEDEIESSEEELDLTKECHPIGYYIHDRAEMINQMFSVIKGNKLKAMLPPILKDSDLDQLKLKCLDQLLGMSEKRITCILEGGLLDTSSESEVAESNEYDSDKNHRSSSVSSSDGSDDSHEYNSNNTTNKYRKRKNESVESKTIKQAKTNEENGPVEQGKTLLEILELEMRARAIRALLKQSGSDKENEQGHETINPDDLKNGVKETTDEIVDLTGCEDEDLATSSKKETFENNDLDEKLEQSKNNKKVIKTENDKSKRLQAELELRNKLFKRKIYRTRQQRMENEEEKINENSDENSEIKKKEIECPSVKIKEEPVEVTEILVEDPEEGEISTSEDEYPVEIKQEKLQPESFEMLEQQNSFESKIDENSERVTAIDNGTFVNNCNLEYPPEIVQENVEGDKSEEVLTTTSDVVSQNNNKETDSKNPDDCTPNKEENTESESVPEETSWRHRWLQKDGVQKLVKSSKIFAKVKKRIAEKSHKAKEETITTQEINSCKNNNKVEVIEGSIEEYEKLLGKTQEQKKDSSVT</sequence>
<feature type="region of interest" description="Disordered" evidence="1">
    <location>
        <begin position="115"/>
        <end position="182"/>
    </location>
</feature>
<dbReference type="AlphaFoldDB" id="E0VQ08"/>
<dbReference type="EMBL" id="DS235387">
    <property type="protein sequence ID" value="EEB15464.1"/>
    <property type="molecule type" value="Genomic_DNA"/>
</dbReference>
<protein>
    <submittedName>
        <fullName evidence="2 3">RAB6-interacting protein, putative</fullName>
    </submittedName>
</protein>
<dbReference type="KEGG" id="phu:Phum_PHUM369810"/>
<reference evidence="2" key="2">
    <citation type="submission" date="2007-04" db="EMBL/GenBank/DDBJ databases">
        <title>The genome of the human body louse.</title>
        <authorList>
            <consortium name="The Human Body Louse Genome Consortium"/>
            <person name="Kirkness E."/>
            <person name="Walenz B."/>
            <person name="Hass B."/>
            <person name="Bruggner R."/>
            <person name="Strausberg R."/>
        </authorList>
    </citation>
    <scope>NUCLEOTIDE SEQUENCE</scope>
    <source>
        <strain evidence="2">USDA</strain>
    </source>
</reference>
<dbReference type="GO" id="GO:0042981">
    <property type="term" value="P:regulation of apoptotic process"/>
    <property type="evidence" value="ECO:0007669"/>
    <property type="project" value="InterPro"/>
</dbReference>
<keyword evidence="4" id="KW-1185">Reference proteome</keyword>
<dbReference type="PANTHER" id="PTHR14740:SF3">
    <property type="entry name" value="CASPASE ACTIVITY AND APOPTOSIS INHIBITOR 1"/>
    <property type="match status" value="1"/>
</dbReference>
<evidence type="ECO:0000313" key="3">
    <source>
        <dbReference type="EnsemblMetazoa" id="PHUM369810-PA"/>
    </source>
</evidence>
<dbReference type="Proteomes" id="UP000009046">
    <property type="component" value="Unassembled WGS sequence"/>
</dbReference>
<dbReference type="HOGENOM" id="CLU_491183_0_0_1"/>
<dbReference type="CTD" id="8233582"/>
<dbReference type="EnsemblMetazoa" id="PHUM369810-RA">
    <property type="protein sequence ID" value="PHUM369810-PA"/>
    <property type="gene ID" value="PHUM369810"/>
</dbReference>
<accession>E0VQ08</accession>
<dbReference type="STRING" id="121224.E0VQ08"/>
<dbReference type="EMBL" id="AAZO01004304">
    <property type="status" value="NOT_ANNOTATED_CDS"/>
    <property type="molecule type" value="Genomic_DNA"/>
</dbReference>
<reference evidence="3" key="3">
    <citation type="submission" date="2021-02" db="UniProtKB">
        <authorList>
            <consortium name="EnsemblMetazoa"/>
        </authorList>
    </citation>
    <scope>IDENTIFICATION</scope>
    <source>
        <strain evidence="3">USDA</strain>
    </source>
</reference>
<dbReference type="eggNOG" id="ENOG502RN9N">
    <property type="taxonomic scope" value="Eukaryota"/>
</dbReference>
<dbReference type="InParanoid" id="E0VQ08"/>
<organism>
    <name type="scientific">Pediculus humanus subsp. corporis</name>
    <name type="common">Body louse</name>
    <dbReference type="NCBI Taxonomy" id="121224"/>
    <lineage>
        <taxon>Eukaryota</taxon>
        <taxon>Metazoa</taxon>
        <taxon>Ecdysozoa</taxon>
        <taxon>Arthropoda</taxon>
        <taxon>Hexapoda</taxon>
        <taxon>Insecta</taxon>
        <taxon>Pterygota</taxon>
        <taxon>Neoptera</taxon>
        <taxon>Paraneoptera</taxon>
        <taxon>Psocodea</taxon>
        <taxon>Troctomorpha</taxon>
        <taxon>Phthiraptera</taxon>
        <taxon>Anoplura</taxon>
        <taxon>Pediculidae</taxon>
        <taxon>Pediculus</taxon>
    </lineage>
</organism>